<keyword evidence="1" id="KW-0479">Metal-binding</keyword>
<dbReference type="InterPro" id="IPR026992">
    <property type="entry name" value="DIOX_N"/>
</dbReference>
<reference evidence="4" key="1">
    <citation type="submission" date="2022-03" db="EMBL/GenBank/DDBJ databases">
        <title>A functionally conserved STORR gene fusion in Papaver species that diverged 16.8 million years ago.</title>
        <authorList>
            <person name="Catania T."/>
        </authorList>
    </citation>
    <scope>NUCLEOTIDE SEQUENCE</scope>
    <source>
        <strain evidence="4">S-191538</strain>
    </source>
</reference>
<dbReference type="SUPFAM" id="SSF51197">
    <property type="entry name" value="Clavaminate synthase-like"/>
    <property type="match status" value="1"/>
</dbReference>
<proteinExistence type="predicted"/>
<name>A0AA42AX71_PAPNU</name>
<dbReference type="Gene3D" id="2.60.120.330">
    <property type="entry name" value="B-lactam Antibiotic, Isopenicillin N Synthase, Chain"/>
    <property type="match status" value="1"/>
</dbReference>
<dbReference type="AlphaFoldDB" id="A0AA42AX71"/>
<dbReference type="Pfam" id="PF14226">
    <property type="entry name" value="DIOX_N"/>
    <property type="match status" value="1"/>
</dbReference>
<evidence type="ECO:0000313" key="4">
    <source>
        <dbReference type="EMBL" id="MCL7042526.1"/>
    </source>
</evidence>
<dbReference type="EMBL" id="JAJJMA010236360">
    <property type="protein sequence ID" value="MCL7042526.1"/>
    <property type="molecule type" value="Genomic_DNA"/>
</dbReference>
<keyword evidence="5" id="KW-1185">Reference proteome</keyword>
<evidence type="ECO:0000256" key="1">
    <source>
        <dbReference type="ARBA" id="ARBA00022723"/>
    </source>
</evidence>
<dbReference type="GO" id="GO:0046872">
    <property type="term" value="F:metal ion binding"/>
    <property type="evidence" value="ECO:0007669"/>
    <property type="project" value="UniProtKB-KW"/>
</dbReference>
<gene>
    <name evidence="4" type="ORF">MKW94_018739</name>
</gene>
<protein>
    <recommendedName>
        <fullName evidence="3">Non-haem dioxygenase N-terminal domain-containing protein</fullName>
    </recommendedName>
</protein>
<feature type="domain" description="Non-haem dioxygenase N-terminal" evidence="3">
    <location>
        <begin position="54"/>
        <end position="89"/>
    </location>
</feature>
<accession>A0AA42AX71</accession>
<evidence type="ECO:0000256" key="2">
    <source>
        <dbReference type="ARBA" id="ARBA00023004"/>
    </source>
</evidence>
<sequence length="123" mass="14102">METPKPMKLGSSLLVPNVQELAKQLLADIPDRYIRTDQERLTYLSGVSMIDQTVPVIDLQKLLSPEPITGESELERLHSACKEWGFFQVYIYIVFNYDFMNSTYDFGESVICFSRIGRLELGC</sequence>
<evidence type="ECO:0000313" key="5">
    <source>
        <dbReference type="Proteomes" id="UP001177140"/>
    </source>
</evidence>
<keyword evidence="2" id="KW-0408">Iron</keyword>
<evidence type="ECO:0000259" key="3">
    <source>
        <dbReference type="Pfam" id="PF14226"/>
    </source>
</evidence>
<comment type="caution">
    <text evidence="4">The sequence shown here is derived from an EMBL/GenBank/DDBJ whole genome shotgun (WGS) entry which is preliminary data.</text>
</comment>
<dbReference type="InterPro" id="IPR027443">
    <property type="entry name" value="IPNS-like_sf"/>
</dbReference>
<dbReference type="Proteomes" id="UP001177140">
    <property type="component" value="Unassembled WGS sequence"/>
</dbReference>
<organism evidence="4 5">
    <name type="scientific">Papaver nudicaule</name>
    <name type="common">Iceland poppy</name>
    <dbReference type="NCBI Taxonomy" id="74823"/>
    <lineage>
        <taxon>Eukaryota</taxon>
        <taxon>Viridiplantae</taxon>
        <taxon>Streptophyta</taxon>
        <taxon>Embryophyta</taxon>
        <taxon>Tracheophyta</taxon>
        <taxon>Spermatophyta</taxon>
        <taxon>Magnoliopsida</taxon>
        <taxon>Ranunculales</taxon>
        <taxon>Papaveraceae</taxon>
        <taxon>Papaveroideae</taxon>
        <taxon>Papaver</taxon>
    </lineage>
</organism>